<gene>
    <name evidence="6" type="ORF">MAR_037714</name>
</gene>
<dbReference type="Pfam" id="PF00084">
    <property type="entry name" value="Sushi"/>
    <property type="match status" value="1"/>
</dbReference>
<comment type="caution">
    <text evidence="2">Lacks conserved residue(s) required for the propagation of feature annotation.</text>
</comment>
<dbReference type="InterPro" id="IPR036772">
    <property type="entry name" value="SRCR-like_dom_sf"/>
</dbReference>
<dbReference type="Proteomes" id="UP001164746">
    <property type="component" value="Chromosome 13"/>
</dbReference>
<keyword evidence="3" id="KW-0768">Sushi</keyword>
<evidence type="ECO:0000259" key="5">
    <source>
        <dbReference type="PROSITE" id="PS50923"/>
    </source>
</evidence>
<dbReference type="InterPro" id="IPR000436">
    <property type="entry name" value="Sushi_SCR_CCP_dom"/>
</dbReference>
<dbReference type="EMBL" id="CP111024">
    <property type="protein sequence ID" value="WAR24045.1"/>
    <property type="molecule type" value="Genomic_DNA"/>
</dbReference>
<dbReference type="SMART" id="SM00202">
    <property type="entry name" value="SR"/>
    <property type="match status" value="1"/>
</dbReference>
<evidence type="ECO:0000259" key="4">
    <source>
        <dbReference type="PROSITE" id="PS50287"/>
    </source>
</evidence>
<reference evidence="6" key="1">
    <citation type="submission" date="2022-11" db="EMBL/GenBank/DDBJ databases">
        <title>Centuries of genome instability and evolution in soft-shell clam transmissible cancer (bioRxiv).</title>
        <authorList>
            <person name="Hart S.F.M."/>
            <person name="Yonemitsu M.A."/>
            <person name="Giersch R.M."/>
            <person name="Beal B.F."/>
            <person name="Arriagada G."/>
            <person name="Davis B.W."/>
            <person name="Ostrander E.A."/>
            <person name="Goff S.P."/>
            <person name="Metzger M.J."/>
        </authorList>
    </citation>
    <scope>NUCLEOTIDE SEQUENCE</scope>
    <source>
        <strain evidence="6">MELC-2E11</strain>
        <tissue evidence="6">Siphon/mantle</tissue>
    </source>
</reference>
<dbReference type="PANTHER" id="PTHR48071">
    <property type="entry name" value="SRCR DOMAIN-CONTAINING PROTEIN"/>
    <property type="match status" value="1"/>
</dbReference>
<dbReference type="SUPFAM" id="SSF56487">
    <property type="entry name" value="SRCR-like"/>
    <property type="match status" value="2"/>
</dbReference>
<proteinExistence type="predicted"/>
<dbReference type="PANTHER" id="PTHR48071:SF18">
    <property type="entry name" value="DELETED IN MALIGNANT BRAIN TUMORS 1 PROTEIN-RELATED"/>
    <property type="match status" value="1"/>
</dbReference>
<feature type="domain" description="SRCR" evidence="4">
    <location>
        <begin position="160"/>
        <end position="209"/>
    </location>
</feature>
<feature type="disulfide bond" evidence="2">
    <location>
        <begin position="70"/>
        <end position="80"/>
    </location>
</feature>
<evidence type="ECO:0000313" key="7">
    <source>
        <dbReference type="Proteomes" id="UP001164746"/>
    </source>
</evidence>
<evidence type="ECO:0000256" key="2">
    <source>
        <dbReference type="PROSITE-ProRule" id="PRU00196"/>
    </source>
</evidence>
<keyword evidence="7" id="KW-1185">Reference proteome</keyword>
<sequence length="219" mass="23685">NVRLEEGSGRYEGRVEVSIAGIWGTICDDGFDMNDAKVICRMLNMTATGFLHKARRGKGSGPIYLRSLACNGYETSIYQCSYGTDVSVCSHSDDVSVICSDCGAINVTNGQPVSISSTGTSLTISCKDGFSADMYTSECNRGTWTNSPIFCRSSLKIQSMRLANGIGLYDGRIEIQVNGSWGTICGVSALSSSTYLFSTVEAEVICYSMFGKRYCVKRI</sequence>
<evidence type="ECO:0000256" key="1">
    <source>
        <dbReference type="ARBA" id="ARBA00023157"/>
    </source>
</evidence>
<keyword evidence="1 2" id="KW-1015">Disulfide bond</keyword>
<name>A0ABY7FPR3_MYAAR</name>
<feature type="domain" description="Sushi" evidence="5">
    <location>
        <begin position="100"/>
        <end position="153"/>
    </location>
</feature>
<dbReference type="Gene3D" id="3.10.250.10">
    <property type="entry name" value="SRCR-like domain"/>
    <property type="match status" value="2"/>
</dbReference>
<protein>
    <submittedName>
        <fullName evidence="6">DMBT1-like protein</fullName>
    </submittedName>
</protein>
<dbReference type="PRINTS" id="PR00258">
    <property type="entry name" value="SPERACTRCPTR"/>
</dbReference>
<dbReference type="PROSITE" id="PS50287">
    <property type="entry name" value="SRCR_2"/>
    <property type="match status" value="2"/>
</dbReference>
<feature type="non-terminal residue" evidence="6">
    <location>
        <position position="1"/>
    </location>
</feature>
<dbReference type="InterPro" id="IPR001190">
    <property type="entry name" value="SRCR"/>
</dbReference>
<evidence type="ECO:0000256" key="3">
    <source>
        <dbReference type="PROSITE-ProRule" id="PRU00302"/>
    </source>
</evidence>
<evidence type="ECO:0000313" key="6">
    <source>
        <dbReference type="EMBL" id="WAR24045.1"/>
    </source>
</evidence>
<dbReference type="PROSITE" id="PS50923">
    <property type="entry name" value="SUSHI"/>
    <property type="match status" value="1"/>
</dbReference>
<accession>A0ABY7FPR3</accession>
<dbReference type="Pfam" id="PF00530">
    <property type="entry name" value="SRCR"/>
    <property type="match status" value="1"/>
</dbReference>
<organism evidence="6 7">
    <name type="scientific">Mya arenaria</name>
    <name type="common">Soft-shell clam</name>
    <dbReference type="NCBI Taxonomy" id="6604"/>
    <lineage>
        <taxon>Eukaryota</taxon>
        <taxon>Metazoa</taxon>
        <taxon>Spiralia</taxon>
        <taxon>Lophotrochozoa</taxon>
        <taxon>Mollusca</taxon>
        <taxon>Bivalvia</taxon>
        <taxon>Autobranchia</taxon>
        <taxon>Heteroconchia</taxon>
        <taxon>Euheterodonta</taxon>
        <taxon>Imparidentia</taxon>
        <taxon>Neoheterodontei</taxon>
        <taxon>Myida</taxon>
        <taxon>Myoidea</taxon>
        <taxon>Myidae</taxon>
        <taxon>Mya</taxon>
    </lineage>
</organism>
<feature type="non-terminal residue" evidence="6">
    <location>
        <position position="219"/>
    </location>
</feature>
<feature type="domain" description="SRCR" evidence="4">
    <location>
        <begin position="2"/>
        <end position="100"/>
    </location>
</feature>